<comment type="caution">
    <text evidence="2">The sequence shown here is derived from an EMBL/GenBank/DDBJ whole genome shotgun (WGS) entry which is preliminary data.</text>
</comment>
<feature type="chain" id="PRO_5040888881" description="Lipoprotein" evidence="1">
    <location>
        <begin position="22"/>
        <end position="134"/>
    </location>
</feature>
<keyword evidence="1" id="KW-0732">Signal</keyword>
<dbReference type="EMBL" id="BQXY01000001">
    <property type="protein sequence ID" value="GKU24195.1"/>
    <property type="molecule type" value="Genomic_DNA"/>
</dbReference>
<gene>
    <name evidence="2" type="ORF">CFOLD11_10210</name>
</gene>
<reference evidence="2" key="1">
    <citation type="journal article" date="2023" name="Int. J. Syst. Evol. Microbiol.">
        <title>&lt;i&gt;Clostridium folliculivorans&lt;/i&gt; sp. nov., isolated from soil samples of an organic paddy in Japan.</title>
        <authorList>
            <person name="Tazawa J."/>
            <person name="Kobayashi H."/>
            <person name="Tanizawa Y."/>
            <person name="Uchino A."/>
            <person name="Tanaka F."/>
            <person name="Urashima Y."/>
            <person name="Miura S."/>
            <person name="Sakamoto M."/>
            <person name="Ohkuma M."/>
            <person name="Tohno M."/>
        </authorList>
    </citation>
    <scope>NUCLEOTIDE SEQUENCE</scope>
    <source>
        <strain evidence="2">D1-1</strain>
    </source>
</reference>
<dbReference type="Proteomes" id="UP001057868">
    <property type="component" value="Unassembled WGS sequence"/>
</dbReference>
<dbReference type="AlphaFoldDB" id="A0A9W6D9D4"/>
<feature type="signal peptide" evidence="1">
    <location>
        <begin position="1"/>
        <end position="21"/>
    </location>
</feature>
<name>A0A9W6D9D4_9CLOT</name>
<accession>A0A9W6D9D4</accession>
<organism evidence="2 3">
    <name type="scientific">Clostridium folliculivorans</name>
    <dbReference type="NCBI Taxonomy" id="2886038"/>
    <lineage>
        <taxon>Bacteria</taxon>
        <taxon>Bacillati</taxon>
        <taxon>Bacillota</taxon>
        <taxon>Clostridia</taxon>
        <taxon>Eubacteriales</taxon>
        <taxon>Clostridiaceae</taxon>
        <taxon>Clostridium</taxon>
    </lineage>
</organism>
<proteinExistence type="predicted"/>
<protein>
    <recommendedName>
        <fullName evidence="4">Lipoprotein</fullName>
    </recommendedName>
</protein>
<evidence type="ECO:0000313" key="3">
    <source>
        <dbReference type="Proteomes" id="UP001057868"/>
    </source>
</evidence>
<dbReference type="RefSeq" id="WP_261851216.1">
    <property type="nucleotide sequence ID" value="NZ_BQXY01000001.1"/>
</dbReference>
<keyword evidence="3" id="KW-1185">Reference proteome</keyword>
<dbReference type="PROSITE" id="PS51257">
    <property type="entry name" value="PROKAR_LIPOPROTEIN"/>
    <property type="match status" value="1"/>
</dbReference>
<sequence>MKRLFLIVGVVLILLVGCNNTSDKVTITTDPNSYTPSMSSVQGIKMTPNFETKKSYENLNYHWETTEGEFIDKGKEVENQGESVVWSAVENDKVIDIKNSFDIKLEVIGSESKKVLATTKVTIKSNNGLYEVIK</sequence>
<evidence type="ECO:0000256" key="1">
    <source>
        <dbReference type="SAM" id="SignalP"/>
    </source>
</evidence>
<evidence type="ECO:0000313" key="2">
    <source>
        <dbReference type="EMBL" id="GKU24195.1"/>
    </source>
</evidence>
<evidence type="ECO:0008006" key="4">
    <source>
        <dbReference type="Google" id="ProtNLM"/>
    </source>
</evidence>